<evidence type="ECO:0000256" key="2">
    <source>
        <dbReference type="ARBA" id="ARBA00022695"/>
    </source>
</evidence>
<dbReference type="Gene3D" id="3.30.70.270">
    <property type="match status" value="2"/>
</dbReference>
<dbReference type="InterPro" id="IPR041373">
    <property type="entry name" value="RT_RNaseH"/>
</dbReference>
<evidence type="ECO:0000256" key="5">
    <source>
        <dbReference type="ARBA" id="ARBA00022801"/>
    </source>
</evidence>
<keyword evidence="3" id="KW-0540">Nuclease</keyword>
<feature type="region of interest" description="Disordered" evidence="7">
    <location>
        <begin position="1"/>
        <end position="23"/>
    </location>
</feature>
<dbReference type="Proteomes" id="UP000030744">
    <property type="component" value="Unassembled WGS sequence"/>
</dbReference>
<dbReference type="GeneID" id="60403873"/>
<dbReference type="VEuPathDB" id="ToxoDB:EMH_0021760"/>
<dbReference type="InterPro" id="IPR043502">
    <property type="entry name" value="DNA/RNA_pol_sf"/>
</dbReference>
<evidence type="ECO:0000256" key="3">
    <source>
        <dbReference type="ARBA" id="ARBA00022722"/>
    </source>
</evidence>
<dbReference type="GO" id="GO:0016787">
    <property type="term" value="F:hydrolase activity"/>
    <property type="evidence" value="ECO:0007669"/>
    <property type="project" value="UniProtKB-KW"/>
</dbReference>
<reference evidence="9" key="2">
    <citation type="submission" date="2013-10" db="EMBL/GenBank/DDBJ databases">
        <authorList>
            <person name="Aslett M."/>
        </authorList>
    </citation>
    <scope>NUCLEOTIDE SEQUENCE [LARGE SCALE GENOMIC DNA]</scope>
    <source>
        <strain evidence="9">Houghton</strain>
    </source>
</reference>
<dbReference type="GO" id="GO:0004519">
    <property type="term" value="F:endonuclease activity"/>
    <property type="evidence" value="ECO:0007669"/>
    <property type="project" value="UniProtKB-KW"/>
</dbReference>
<evidence type="ECO:0000313" key="10">
    <source>
        <dbReference type="Proteomes" id="UP000030744"/>
    </source>
</evidence>
<keyword evidence="5" id="KW-0378">Hydrolase</keyword>
<keyword evidence="10" id="KW-1185">Reference proteome</keyword>
<dbReference type="Pfam" id="PF17917">
    <property type="entry name" value="RT_RNaseH"/>
    <property type="match status" value="1"/>
</dbReference>
<name>U6KK39_9EIME</name>
<evidence type="ECO:0000256" key="7">
    <source>
        <dbReference type="SAM" id="MobiDB-lite"/>
    </source>
</evidence>
<sequence>MNWDSSGGEARDGVPQPHSQATELRRQVDHGFVETITEGWMVIYMARLLVFSRNVGKHLQHLRRALQLLREAQWSVEAQNCLFFMQTISCSGSRVSAAGVEPDPAKIGAIQRWLPPLHMRTDVQKFLGRASYHRNSIPEFARIAAPLADLLKKNKQFIWTDNKEEATRRLIGHLRSSPVLAVADFDKPFLLTTDASDSAVEVMLSRQANSSKRHKTVAFYPHPFTERKQKFPVTEKELYSAWWAVKKYWLYLYDRQSTVQTDHQSLTHLTKSFQDYDNERIVRWLSKLAQYDFTVEYIKGITNVVANALSRRPTGQATWSATVFVCDGSRFLSKLLPSYSLDTQVVAVLTRATGRTLQNRWLSPVVPNEA</sequence>
<evidence type="ECO:0000313" key="9">
    <source>
        <dbReference type="EMBL" id="CDJ36637.1"/>
    </source>
</evidence>
<dbReference type="AlphaFoldDB" id="U6KK39"/>
<feature type="domain" description="Reverse transcriptase RNase H-like" evidence="8">
    <location>
        <begin position="184"/>
        <end position="291"/>
    </location>
</feature>
<keyword evidence="6" id="KW-0695">RNA-directed DNA polymerase</keyword>
<dbReference type="EMBL" id="HG736445">
    <property type="protein sequence ID" value="CDJ36637.1"/>
    <property type="molecule type" value="Genomic_DNA"/>
</dbReference>
<accession>U6KK39</accession>
<dbReference type="OrthoDB" id="2013610at2759"/>
<dbReference type="GO" id="GO:0003964">
    <property type="term" value="F:RNA-directed DNA polymerase activity"/>
    <property type="evidence" value="ECO:0007669"/>
    <property type="project" value="UniProtKB-KW"/>
</dbReference>
<evidence type="ECO:0000256" key="1">
    <source>
        <dbReference type="ARBA" id="ARBA00022679"/>
    </source>
</evidence>
<proteinExistence type="predicted"/>
<keyword evidence="1" id="KW-0808">Transferase</keyword>
<dbReference type="PANTHER" id="PTHR37984:SF5">
    <property type="entry name" value="PROTEIN NYNRIN-LIKE"/>
    <property type="match status" value="1"/>
</dbReference>
<evidence type="ECO:0000256" key="6">
    <source>
        <dbReference type="ARBA" id="ARBA00022918"/>
    </source>
</evidence>
<keyword evidence="4" id="KW-0255">Endonuclease</keyword>
<keyword evidence="2" id="KW-0548">Nucleotidyltransferase</keyword>
<dbReference type="InterPro" id="IPR043128">
    <property type="entry name" value="Rev_trsase/Diguanyl_cyclase"/>
</dbReference>
<dbReference type="SUPFAM" id="SSF56672">
    <property type="entry name" value="DNA/RNA polymerases"/>
    <property type="match status" value="1"/>
</dbReference>
<dbReference type="CDD" id="cd09274">
    <property type="entry name" value="RNase_HI_RT_Ty3"/>
    <property type="match status" value="1"/>
</dbReference>
<dbReference type="RefSeq" id="XP_037878925.1">
    <property type="nucleotide sequence ID" value="XM_038023071.1"/>
</dbReference>
<dbReference type="FunFam" id="3.30.70.270:FF:000020">
    <property type="entry name" value="Transposon Tf2-6 polyprotein-like Protein"/>
    <property type="match status" value="1"/>
</dbReference>
<evidence type="ECO:0000259" key="8">
    <source>
        <dbReference type="Pfam" id="PF17917"/>
    </source>
</evidence>
<dbReference type="PANTHER" id="PTHR37984">
    <property type="entry name" value="PROTEIN CBG26694"/>
    <property type="match status" value="1"/>
</dbReference>
<gene>
    <name evidence="9" type="ORF">EMH_0021760</name>
</gene>
<dbReference type="InterPro" id="IPR050951">
    <property type="entry name" value="Retrovirus_Pol_polyprotein"/>
</dbReference>
<reference evidence="9" key="1">
    <citation type="submission" date="2013-10" db="EMBL/GenBank/DDBJ databases">
        <title>Genomic analysis of the causative agents of coccidiosis in chickens.</title>
        <authorList>
            <person name="Reid A.J."/>
            <person name="Blake D."/>
            <person name="Billington K."/>
            <person name="Browne H."/>
            <person name="Dunn M."/>
            <person name="Hung S."/>
            <person name="Kawahara F."/>
            <person name="Miranda-Saavedra D."/>
            <person name="Mourier T."/>
            <person name="Nagra H."/>
            <person name="Otto T.D."/>
            <person name="Rawlings N."/>
            <person name="Sanchez A."/>
            <person name="Sanders M."/>
            <person name="Subramaniam C."/>
            <person name="Tay Y."/>
            <person name="Dear P."/>
            <person name="Doerig C."/>
            <person name="Gruber A."/>
            <person name="Parkinson J."/>
            <person name="Shirley M."/>
            <person name="Wan K.L."/>
            <person name="Berriman M."/>
            <person name="Tomley F."/>
            <person name="Pain A."/>
        </authorList>
    </citation>
    <scope>NUCLEOTIDE SEQUENCE [LARGE SCALE GENOMIC DNA]</scope>
    <source>
        <strain evidence="9">Houghton</strain>
    </source>
</reference>
<evidence type="ECO:0000256" key="4">
    <source>
        <dbReference type="ARBA" id="ARBA00022759"/>
    </source>
</evidence>
<organism evidence="9 10">
    <name type="scientific">Eimeria mitis</name>
    <dbReference type="NCBI Taxonomy" id="44415"/>
    <lineage>
        <taxon>Eukaryota</taxon>
        <taxon>Sar</taxon>
        <taxon>Alveolata</taxon>
        <taxon>Apicomplexa</taxon>
        <taxon>Conoidasida</taxon>
        <taxon>Coccidia</taxon>
        <taxon>Eucoccidiorida</taxon>
        <taxon>Eimeriorina</taxon>
        <taxon>Eimeriidae</taxon>
        <taxon>Eimeria</taxon>
    </lineage>
</organism>
<protein>
    <recommendedName>
        <fullName evidence="8">Reverse transcriptase RNase H-like domain-containing protein</fullName>
    </recommendedName>
</protein>